<accession>A0A5B7EFS9</accession>
<dbReference type="AlphaFoldDB" id="A0A5B7EFS9"/>
<name>A0A5B7EFS9_PORTR</name>
<dbReference type="Proteomes" id="UP000324222">
    <property type="component" value="Unassembled WGS sequence"/>
</dbReference>
<protein>
    <submittedName>
        <fullName evidence="1">Uncharacterized protein</fullName>
    </submittedName>
</protein>
<evidence type="ECO:0000313" key="1">
    <source>
        <dbReference type="EMBL" id="MPC32225.1"/>
    </source>
</evidence>
<keyword evidence="2" id="KW-1185">Reference proteome</keyword>
<proteinExistence type="predicted"/>
<comment type="caution">
    <text evidence="1">The sequence shown here is derived from an EMBL/GenBank/DDBJ whole genome shotgun (WGS) entry which is preliminary data.</text>
</comment>
<organism evidence="1 2">
    <name type="scientific">Portunus trituberculatus</name>
    <name type="common">Swimming crab</name>
    <name type="synonym">Neptunus trituberculatus</name>
    <dbReference type="NCBI Taxonomy" id="210409"/>
    <lineage>
        <taxon>Eukaryota</taxon>
        <taxon>Metazoa</taxon>
        <taxon>Ecdysozoa</taxon>
        <taxon>Arthropoda</taxon>
        <taxon>Crustacea</taxon>
        <taxon>Multicrustacea</taxon>
        <taxon>Malacostraca</taxon>
        <taxon>Eumalacostraca</taxon>
        <taxon>Eucarida</taxon>
        <taxon>Decapoda</taxon>
        <taxon>Pleocyemata</taxon>
        <taxon>Brachyura</taxon>
        <taxon>Eubrachyura</taxon>
        <taxon>Portunoidea</taxon>
        <taxon>Portunidae</taxon>
        <taxon>Portuninae</taxon>
        <taxon>Portunus</taxon>
    </lineage>
</organism>
<gene>
    <name evidence="1" type="ORF">E2C01_025533</name>
</gene>
<reference evidence="1 2" key="1">
    <citation type="submission" date="2019-05" db="EMBL/GenBank/DDBJ databases">
        <title>Another draft genome of Portunus trituberculatus and its Hox gene families provides insights of decapod evolution.</title>
        <authorList>
            <person name="Jeong J.-H."/>
            <person name="Song I."/>
            <person name="Kim S."/>
            <person name="Choi T."/>
            <person name="Kim D."/>
            <person name="Ryu S."/>
            <person name="Kim W."/>
        </authorList>
    </citation>
    <scope>NUCLEOTIDE SEQUENCE [LARGE SCALE GENOMIC DNA]</scope>
    <source>
        <tissue evidence="1">Muscle</tissue>
    </source>
</reference>
<sequence>MTTPCCDGGLYSNEGYVSAATAVRAGSRLKPSLRLVGCPFRLSRTLSILLIAKGVFPREFVSGSVRGRGCTRDEAGQHASQEERW</sequence>
<evidence type="ECO:0000313" key="2">
    <source>
        <dbReference type="Proteomes" id="UP000324222"/>
    </source>
</evidence>
<dbReference type="EMBL" id="VSRR010002588">
    <property type="protein sequence ID" value="MPC32225.1"/>
    <property type="molecule type" value="Genomic_DNA"/>
</dbReference>